<accession>A0A7C9MEX5</accession>
<dbReference type="RefSeq" id="WP_160960029.1">
    <property type="nucleotide sequence ID" value="NZ_WVUD01000009.1"/>
</dbReference>
<sequence>MGSSEGVAPGDRAKLTCWALYANVQGRKLSALSDQALREPGREISYKHQGKNFFVLSGTRDGKIFYHKTLMEHGIQASFELSYASHLTLFWSIWPVHAASIRHSHRVWNK</sequence>
<dbReference type="AlphaFoldDB" id="A0A7C9MEX5"/>
<dbReference type="OrthoDB" id="996425at2"/>
<dbReference type="EMBL" id="WVUD01000009">
    <property type="protein sequence ID" value="MYL83010.1"/>
    <property type="molecule type" value="Genomic_DNA"/>
</dbReference>
<proteinExistence type="predicted"/>
<organism evidence="1 2">
    <name type="scientific">Solidesulfovibrio aerotolerans</name>
    <dbReference type="NCBI Taxonomy" id="295255"/>
    <lineage>
        <taxon>Bacteria</taxon>
        <taxon>Pseudomonadati</taxon>
        <taxon>Thermodesulfobacteriota</taxon>
        <taxon>Desulfovibrionia</taxon>
        <taxon>Desulfovibrionales</taxon>
        <taxon>Desulfovibrionaceae</taxon>
        <taxon>Solidesulfovibrio</taxon>
    </lineage>
</organism>
<dbReference type="Proteomes" id="UP000482487">
    <property type="component" value="Unassembled WGS sequence"/>
</dbReference>
<protein>
    <submittedName>
        <fullName evidence="1">Uncharacterized protein</fullName>
    </submittedName>
</protein>
<reference evidence="1 2" key="1">
    <citation type="submission" date="2020-01" db="EMBL/GenBank/DDBJ databases">
        <title>Genome sequence of Desulfovibrio aerotolerans DSM 16695(T).</title>
        <authorList>
            <person name="Karnachuk O."/>
            <person name="Avakyan M."/>
            <person name="Mardanov A."/>
            <person name="Kadnikov V."/>
            <person name="Ravin N."/>
        </authorList>
    </citation>
    <scope>NUCLEOTIDE SEQUENCE [LARGE SCALE GENOMIC DNA]</scope>
    <source>
        <strain evidence="1 2">DSM 16695</strain>
    </source>
</reference>
<evidence type="ECO:0000313" key="2">
    <source>
        <dbReference type="Proteomes" id="UP000482487"/>
    </source>
</evidence>
<evidence type="ECO:0000313" key="1">
    <source>
        <dbReference type="EMBL" id="MYL83010.1"/>
    </source>
</evidence>
<keyword evidence="2" id="KW-1185">Reference proteome</keyword>
<gene>
    <name evidence="1" type="ORF">GTA51_07655</name>
</gene>
<name>A0A7C9MEX5_9BACT</name>
<comment type="caution">
    <text evidence="1">The sequence shown here is derived from an EMBL/GenBank/DDBJ whole genome shotgun (WGS) entry which is preliminary data.</text>
</comment>